<sequence length="56" mass="6377">MPIERPASWAPAYPALRQLLDAAIEAVRTTPRPTTDITALRRLRRDLVRMDDGHQP</sequence>
<organism evidence="1 2">
    <name type="scientific">Actinacidiphila guanduensis</name>
    <dbReference type="NCBI Taxonomy" id="310781"/>
    <lineage>
        <taxon>Bacteria</taxon>
        <taxon>Bacillati</taxon>
        <taxon>Actinomycetota</taxon>
        <taxon>Actinomycetes</taxon>
        <taxon>Kitasatosporales</taxon>
        <taxon>Streptomycetaceae</taxon>
        <taxon>Actinacidiphila</taxon>
    </lineage>
</organism>
<dbReference type="AlphaFoldDB" id="A0A1H0SHA1"/>
<name>A0A1H0SHA1_9ACTN</name>
<gene>
    <name evidence="1" type="ORF">SAMN05216259_12826</name>
</gene>
<evidence type="ECO:0000313" key="2">
    <source>
        <dbReference type="Proteomes" id="UP000199341"/>
    </source>
</evidence>
<reference evidence="1 2" key="1">
    <citation type="submission" date="2016-10" db="EMBL/GenBank/DDBJ databases">
        <authorList>
            <person name="de Groot N.N."/>
        </authorList>
    </citation>
    <scope>NUCLEOTIDE SEQUENCE [LARGE SCALE GENOMIC DNA]</scope>
    <source>
        <strain evidence="1 2">CGMCC 4.2022</strain>
    </source>
</reference>
<dbReference type="RefSeq" id="WP_176930767.1">
    <property type="nucleotide sequence ID" value="NZ_FNIE01000028.1"/>
</dbReference>
<keyword evidence="2" id="KW-1185">Reference proteome</keyword>
<evidence type="ECO:0000313" key="1">
    <source>
        <dbReference type="EMBL" id="SDP41124.1"/>
    </source>
</evidence>
<dbReference type="Proteomes" id="UP000199341">
    <property type="component" value="Unassembled WGS sequence"/>
</dbReference>
<protein>
    <submittedName>
        <fullName evidence="1">Uncharacterized protein</fullName>
    </submittedName>
</protein>
<dbReference type="EMBL" id="FNIE01000028">
    <property type="protein sequence ID" value="SDP41124.1"/>
    <property type="molecule type" value="Genomic_DNA"/>
</dbReference>
<accession>A0A1H0SHA1</accession>
<proteinExistence type="predicted"/>